<keyword evidence="2" id="KW-1185">Reference proteome</keyword>
<gene>
    <name evidence="1" type="ORF">M2283_001953</name>
</gene>
<dbReference type="Proteomes" id="UP001160499">
    <property type="component" value="Unassembled WGS sequence"/>
</dbReference>
<reference evidence="1 2" key="1">
    <citation type="submission" date="2023-04" db="EMBL/GenBank/DDBJ databases">
        <title>Forest soil microbial communities from Buena Vista Peninsula, Colon Province, Panama.</title>
        <authorList>
            <person name="Bouskill N."/>
        </authorList>
    </citation>
    <scope>NUCLEOTIDE SEQUENCE [LARGE SCALE GENOMIC DNA]</scope>
    <source>
        <strain evidence="1 2">GGS1</strain>
    </source>
</reference>
<name>A0ABT6LEC9_9ACTN</name>
<proteinExistence type="predicted"/>
<evidence type="ECO:0000313" key="2">
    <source>
        <dbReference type="Proteomes" id="UP001160499"/>
    </source>
</evidence>
<dbReference type="EMBL" id="JARXVH010000003">
    <property type="protein sequence ID" value="MDH6214670.1"/>
    <property type="molecule type" value="Genomic_DNA"/>
</dbReference>
<dbReference type="RefSeq" id="WP_280875714.1">
    <property type="nucleotide sequence ID" value="NZ_JARXVH010000003.1"/>
</dbReference>
<comment type="caution">
    <text evidence="1">The sequence shown here is derived from an EMBL/GenBank/DDBJ whole genome shotgun (WGS) entry which is preliminary data.</text>
</comment>
<protein>
    <submittedName>
        <fullName evidence="1">Uncharacterized protein</fullName>
    </submittedName>
</protein>
<evidence type="ECO:0000313" key="1">
    <source>
        <dbReference type="EMBL" id="MDH6214670.1"/>
    </source>
</evidence>
<sequence>MPTAEYEYKAAHKRVVEVKGPASHKPCQFCGTFAAEWSYNHQDPAEVYRDGYLWSESTAYYMPLCKRDHRAYDRAFRQHGKAVLAAVADALTEAGQQRYDEELREAVKASTFHRWRVRETALGNISPEQCAALAETSGERHSPQRAGAI</sequence>
<accession>A0ABT6LEC9</accession>
<organism evidence="1 2">
    <name type="scientific">Streptomyces pseudovenezuelae</name>
    <dbReference type="NCBI Taxonomy" id="67350"/>
    <lineage>
        <taxon>Bacteria</taxon>
        <taxon>Bacillati</taxon>
        <taxon>Actinomycetota</taxon>
        <taxon>Actinomycetes</taxon>
        <taxon>Kitasatosporales</taxon>
        <taxon>Streptomycetaceae</taxon>
        <taxon>Streptomyces</taxon>
        <taxon>Streptomyces aurantiacus group</taxon>
    </lineage>
</organism>